<feature type="binding site" evidence="4">
    <location>
        <position position="102"/>
    </location>
    <ligand>
        <name>a divalent metal cation</name>
        <dbReference type="ChEBI" id="CHEBI:60240"/>
        <label>1</label>
    </ligand>
</feature>
<comment type="similarity">
    <text evidence="1">Belongs to the metallo-dependent hydrolases superfamily. TatD-type hydrolase family.</text>
</comment>
<dbReference type="Proteomes" id="UP000267798">
    <property type="component" value="Unassembled WGS sequence"/>
</dbReference>
<dbReference type="AlphaFoldDB" id="A0A3A6PU34"/>
<organism evidence="5 6">
    <name type="scientific">Paenibacillus pinisoli</name>
    <dbReference type="NCBI Taxonomy" id="1276110"/>
    <lineage>
        <taxon>Bacteria</taxon>
        <taxon>Bacillati</taxon>
        <taxon>Bacillota</taxon>
        <taxon>Bacilli</taxon>
        <taxon>Bacillales</taxon>
        <taxon>Paenibacillaceae</taxon>
        <taxon>Paenibacillus</taxon>
    </lineage>
</organism>
<dbReference type="GO" id="GO:0046872">
    <property type="term" value="F:metal ion binding"/>
    <property type="evidence" value="ECO:0007669"/>
    <property type="project" value="UniProtKB-KW"/>
</dbReference>
<comment type="caution">
    <text evidence="5">The sequence shown here is derived from an EMBL/GenBank/DDBJ whole genome shotgun (WGS) entry which is preliminary data.</text>
</comment>
<dbReference type="OrthoDB" id="9775608at2"/>
<keyword evidence="3" id="KW-0378">Hydrolase</keyword>
<dbReference type="Gene3D" id="3.20.20.140">
    <property type="entry name" value="Metal-dependent hydrolases"/>
    <property type="match status" value="1"/>
</dbReference>
<dbReference type="CDD" id="cd01310">
    <property type="entry name" value="TatD_DNAse"/>
    <property type="match status" value="1"/>
</dbReference>
<dbReference type="InterPro" id="IPR032466">
    <property type="entry name" value="Metal_Hydrolase"/>
</dbReference>
<dbReference type="PANTHER" id="PTHR46317">
    <property type="entry name" value="HYDROLASE OF PHP SUPERFAMILY-RELATED PROTEIN"/>
    <property type="match status" value="1"/>
</dbReference>
<proteinExistence type="inferred from homology"/>
<protein>
    <submittedName>
        <fullName evidence="5">TatD family deoxyribonuclease</fullName>
    </submittedName>
</protein>
<keyword evidence="2 4" id="KW-0479">Metal-binding</keyword>
<dbReference type="SUPFAM" id="SSF51556">
    <property type="entry name" value="Metallo-dependent hydrolases"/>
    <property type="match status" value="1"/>
</dbReference>
<dbReference type="GO" id="GO:0016788">
    <property type="term" value="F:hydrolase activity, acting on ester bonds"/>
    <property type="evidence" value="ECO:0007669"/>
    <property type="project" value="InterPro"/>
</dbReference>
<evidence type="ECO:0000256" key="1">
    <source>
        <dbReference type="ARBA" id="ARBA00009275"/>
    </source>
</evidence>
<name>A0A3A6PU34_9BACL</name>
<sequence length="270" mass="30742">MNEVRKSSVIDAHIHLDLYEPAELHPMLEEAFRSGVEAVVAVSMHLASCQANERLARRYPGRVHPAYGFHPEQELPGDDERERLHDWIRVRHERGEAFAIGEVGLPYYMRTEREAAGERFDETRYLEWLESFVKLAAELDRPIVLHAVYEDADKACDLLQRHGVRKAHFHWFKGSAETIARMIASGYYVSITPDAAYEPEIIELVKRYPIGQLMAETDGPWPFEGPYSGRKTIPEMAGYAAADIARIKGMAAEEAEAVLLRNTKTFYGIL</sequence>
<feature type="binding site" evidence="4">
    <location>
        <position position="218"/>
    </location>
    <ligand>
        <name>a divalent metal cation</name>
        <dbReference type="ChEBI" id="CHEBI:60240"/>
        <label>1</label>
    </ligand>
</feature>
<evidence type="ECO:0000256" key="4">
    <source>
        <dbReference type="PIRSR" id="PIRSR005902-1"/>
    </source>
</evidence>
<feature type="binding site" evidence="4">
    <location>
        <position position="146"/>
    </location>
    <ligand>
        <name>a divalent metal cation</name>
        <dbReference type="ChEBI" id="CHEBI:60240"/>
        <label>2</label>
    </ligand>
</feature>
<gene>
    <name evidence="5" type="ORF">D3P09_02840</name>
</gene>
<dbReference type="EMBL" id="QXQB01000001">
    <property type="protein sequence ID" value="RJX41799.1"/>
    <property type="molecule type" value="Genomic_DNA"/>
</dbReference>
<evidence type="ECO:0000313" key="6">
    <source>
        <dbReference type="Proteomes" id="UP000267798"/>
    </source>
</evidence>
<feature type="binding site" evidence="4">
    <location>
        <position position="15"/>
    </location>
    <ligand>
        <name>a divalent metal cation</name>
        <dbReference type="ChEBI" id="CHEBI:60240"/>
        <label>1</label>
    </ligand>
</feature>
<dbReference type="InterPro" id="IPR001130">
    <property type="entry name" value="TatD-like"/>
</dbReference>
<evidence type="ECO:0000256" key="2">
    <source>
        <dbReference type="ARBA" id="ARBA00022723"/>
    </source>
</evidence>
<feature type="binding site" evidence="4">
    <location>
        <position position="170"/>
    </location>
    <ligand>
        <name>a divalent metal cation</name>
        <dbReference type="ChEBI" id="CHEBI:60240"/>
        <label>2</label>
    </ligand>
</feature>
<evidence type="ECO:0000313" key="5">
    <source>
        <dbReference type="EMBL" id="RJX41799.1"/>
    </source>
</evidence>
<dbReference type="Pfam" id="PF01026">
    <property type="entry name" value="TatD_DNase"/>
    <property type="match status" value="1"/>
</dbReference>
<reference evidence="5 6" key="1">
    <citation type="submission" date="2018-09" db="EMBL/GenBank/DDBJ databases">
        <title>Paenibacillus aracenensis nov. sp. isolated from a cave in southern Spain.</title>
        <authorList>
            <person name="Jurado V."/>
            <person name="Gutierrez-Patricio S."/>
            <person name="Gonzalez-Pimentel J.L."/>
            <person name="Miller A.Z."/>
            <person name="Laiz L."/>
            <person name="Saiz-Jimenez C."/>
        </authorList>
    </citation>
    <scope>NUCLEOTIDE SEQUENCE [LARGE SCALE GENOMIC DNA]</scope>
    <source>
        <strain evidence="5 6">JCM 19203</strain>
    </source>
</reference>
<dbReference type="PANTHER" id="PTHR46317:SF1">
    <property type="entry name" value="HYDROLASE, TATD FAMILY"/>
    <property type="match status" value="1"/>
</dbReference>
<keyword evidence="6" id="KW-1185">Reference proteome</keyword>
<dbReference type="PIRSF" id="PIRSF005902">
    <property type="entry name" value="DNase_TatD"/>
    <property type="match status" value="1"/>
</dbReference>
<evidence type="ECO:0000256" key="3">
    <source>
        <dbReference type="ARBA" id="ARBA00022801"/>
    </source>
</evidence>
<accession>A0A3A6PU34</accession>
<feature type="binding site" evidence="4">
    <location>
        <position position="13"/>
    </location>
    <ligand>
        <name>a divalent metal cation</name>
        <dbReference type="ChEBI" id="CHEBI:60240"/>
        <label>1</label>
    </ligand>
</feature>